<proteinExistence type="predicted"/>
<dbReference type="EMBL" id="CP058559">
    <property type="protein sequence ID" value="QNO16039.1"/>
    <property type="molecule type" value="Genomic_DNA"/>
</dbReference>
<sequence length="544" mass="63718">MDKKKTAGVIIFFLLIGAYIGYPKLNLYNHEKNIKALFNSGQYEAVHYQLRNADLEVYNFEYMYLVKTEIQLGLFSEAGVKINRLIDANKVELLQELVDELGTGLGSLLLTIDKSVDEIEYTEKVREELIKLYAFEGSTDKAMELRGDKKEIDLTYLIHLENKGDIEEFLAYYSDIPVELLDSYYKILVNMLLLHPISESSGSEELIEHFHNIAGLQLPNEAQHVFGKSAASIYNSHYNESIKYIFEHEIFTENIYFDYYNKIYSLIDSDNPQVDIGDIKENKEFDDFPLRDRLIDIVDNYTKVESFEYVTNGGVLWYYQEQGGNKYFDLFSEEEGNLPVGIQKYSISFNRSYIHLEQLHTKRRTLIYDNKFNLVKEMEPRQFLQWIDDESFIYTESGSDFKKHNLNTGVTEIYFDDIVDIKFGIRELSTFRQIWSAGEEVYTTIQQLWNMDSYADYIESPYINSENRNSFYYAIRNIEDDSSIYGVEYNFSILGSCEEYIYGAESVEDIFYVLVAVNKETLEKTNFPFYAQTRATPFYLDRGF</sequence>
<keyword evidence="3" id="KW-1185">Reference proteome</keyword>
<protein>
    <submittedName>
        <fullName evidence="2">Uncharacterized protein</fullName>
    </submittedName>
</protein>
<dbReference type="AlphaFoldDB" id="A0A7G9WBH7"/>
<evidence type="ECO:0000256" key="1">
    <source>
        <dbReference type="SAM" id="Phobius"/>
    </source>
</evidence>
<keyword evidence="1" id="KW-1133">Transmembrane helix</keyword>
<feature type="transmembrane region" description="Helical" evidence="1">
    <location>
        <begin position="7"/>
        <end position="25"/>
    </location>
</feature>
<gene>
    <name evidence="2" type="ORF">HYG86_15320</name>
</gene>
<dbReference type="RefSeq" id="WP_213166436.1">
    <property type="nucleotide sequence ID" value="NZ_CP058559.1"/>
</dbReference>
<evidence type="ECO:0000313" key="2">
    <source>
        <dbReference type="EMBL" id="QNO16039.1"/>
    </source>
</evidence>
<reference evidence="2 3" key="1">
    <citation type="submission" date="2020-07" db="EMBL/GenBank/DDBJ databases">
        <title>Alkalicella. sp. LB2 genome.</title>
        <authorList>
            <person name="Postec A."/>
            <person name="Quemeneur M."/>
        </authorList>
    </citation>
    <scope>NUCLEOTIDE SEQUENCE [LARGE SCALE GENOMIC DNA]</scope>
    <source>
        <strain evidence="2 3">LB2</strain>
    </source>
</reference>
<accession>A0A7G9WBH7</accession>
<keyword evidence="1" id="KW-0472">Membrane</keyword>
<evidence type="ECO:0000313" key="3">
    <source>
        <dbReference type="Proteomes" id="UP000516160"/>
    </source>
</evidence>
<name>A0A7G9WBH7_ALKCA</name>
<organism evidence="2 3">
    <name type="scientific">Alkalicella caledoniensis</name>
    <dbReference type="NCBI Taxonomy" id="2731377"/>
    <lineage>
        <taxon>Bacteria</taxon>
        <taxon>Bacillati</taxon>
        <taxon>Bacillota</taxon>
        <taxon>Clostridia</taxon>
        <taxon>Eubacteriales</taxon>
        <taxon>Proteinivoracaceae</taxon>
        <taxon>Alkalicella</taxon>
    </lineage>
</organism>
<dbReference type="KEGG" id="acae:HYG86_15320"/>
<keyword evidence="1" id="KW-0812">Transmembrane</keyword>
<dbReference type="Proteomes" id="UP000516160">
    <property type="component" value="Chromosome"/>
</dbReference>